<organism evidence="1 2">
    <name type="scientific">Holospora curviuscula</name>
    <dbReference type="NCBI Taxonomy" id="1082868"/>
    <lineage>
        <taxon>Bacteria</taxon>
        <taxon>Pseudomonadati</taxon>
        <taxon>Pseudomonadota</taxon>
        <taxon>Alphaproteobacteria</taxon>
        <taxon>Holosporales</taxon>
        <taxon>Holosporaceae</taxon>
        <taxon>Holospora</taxon>
    </lineage>
</organism>
<sequence>MISEYNDIVSKQQFIKKLLINNISILRKMDTNNPDVQGLLTKMIPFTEPINSGTTLDKILEVNVISKLKGKKIL</sequence>
<comment type="caution">
    <text evidence="1">The sequence shown here is derived from an EMBL/GenBank/DDBJ whole genome shotgun (WGS) entry which is preliminary data.</text>
</comment>
<protein>
    <submittedName>
        <fullName evidence="1">DNA polymerase III subunit delta</fullName>
    </submittedName>
</protein>
<dbReference type="EMBL" id="PHHC01000107">
    <property type="protein sequence ID" value="PPE03372.1"/>
    <property type="molecule type" value="Genomic_DNA"/>
</dbReference>
<keyword evidence="2" id="KW-1185">Reference proteome</keyword>
<reference evidence="1 2" key="1">
    <citation type="submission" date="2017-11" db="EMBL/GenBank/DDBJ databases">
        <title>Comparative genomic analysis of Holospora spp., intranuclear symbionts of paramecia.</title>
        <authorList>
            <person name="Garushyants S.K."/>
            <person name="Beliavskaya A."/>
            <person name="Malko D.B."/>
            <person name="Logacheva M.D."/>
            <person name="Rautian M.S."/>
            <person name="Gelfand M.S."/>
        </authorList>
    </citation>
    <scope>NUCLEOTIDE SEQUENCE [LARGE SCALE GENOMIC DNA]</scope>
    <source>
        <strain evidence="2">02AZ16</strain>
    </source>
</reference>
<proteinExistence type="predicted"/>
<evidence type="ECO:0000313" key="2">
    <source>
        <dbReference type="Proteomes" id="UP000239425"/>
    </source>
</evidence>
<dbReference type="Proteomes" id="UP000239425">
    <property type="component" value="Unassembled WGS sequence"/>
</dbReference>
<gene>
    <name evidence="1" type="ORF">HCUR_01179</name>
</gene>
<dbReference type="AlphaFoldDB" id="A0A2S5R863"/>
<accession>A0A2S5R863</accession>
<evidence type="ECO:0000313" key="1">
    <source>
        <dbReference type="EMBL" id="PPE03372.1"/>
    </source>
</evidence>
<name>A0A2S5R863_9PROT</name>